<feature type="transmembrane region" description="Helical" evidence="1">
    <location>
        <begin position="73"/>
        <end position="93"/>
    </location>
</feature>
<feature type="transmembrane region" description="Helical" evidence="1">
    <location>
        <begin position="105"/>
        <end position="125"/>
    </location>
</feature>
<evidence type="ECO:0000313" key="5">
    <source>
        <dbReference type="Proteomes" id="UP001055437"/>
    </source>
</evidence>
<reference evidence="2 4" key="1">
    <citation type="submission" date="2017-09" db="EMBL/GenBank/DDBJ databases">
        <authorList>
            <person name="Thomas P."/>
            <person name="Seyboldt C."/>
        </authorList>
    </citation>
    <scope>NUCLEOTIDE SEQUENCE [LARGE SCALE GENOMIC DNA]</scope>
    <source>
        <strain evidence="2 4">DSM 7534</strain>
    </source>
</reference>
<organism evidence="2 4">
    <name type="scientific">Clostridium septicum</name>
    <dbReference type="NCBI Taxonomy" id="1504"/>
    <lineage>
        <taxon>Bacteria</taxon>
        <taxon>Bacillati</taxon>
        <taxon>Bacillota</taxon>
        <taxon>Clostridia</taxon>
        <taxon>Eubacteriales</taxon>
        <taxon>Clostridiaceae</taxon>
        <taxon>Clostridium</taxon>
    </lineage>
</organism>
<keyword evidence="1" id="KW-1133">Transmembrane helix</keyword>
<keyword evidence="1" id="KW-0472">Membrane</keyword>
<gene>
    <name evidence="2" type="ORF">CP523_05990</name>
    <name evidence="3" type="ORF">NH397_14275</name>
</gene>
<dbReference type="GeneID" id="303560222"/>
<dbReference type="Proteomes" id="UP000280586">
    <property type="component" value="Chromosome"/>
</dbReference>
<evidence type="ECO:0000313" key="4">
    <source>
        <dbReference type="Proteomes" id="UP000280586"/>
    </source>
</evidence>
<dbReference type="EMBL" id="CP023671">
    <property type="protein sequence ID" value="AYE34050.1"/>
    <property type="molecule type" value="Genomic_DNA"/>
</dbReference>
<reference evidence="3" key="2">
    <citation type="submission" date="2022-06" db="EMBL/GenBank/DDBJ databases">
        <authorList>
            <person name="Holder M.E."/>
            <person name="Ajami N.J."/>
            <person name="Petrosino J.F."/>
        </authorList>
    </citation>
    <scope>NUCLEOTIDE SEQUENCE</scope>
    <source>
        <strain evidence="3">RMA 8861</strain>
    </source>
</reference>
<dbReference type="AlphaFoldDB" id="A0A9N7PIU5"/>
<proteinExistence type="predicted"/>
<dbReference type="RefSeq" id="WP_120140675.1">
    <property type="nucleotide sequence ID" value="NZ_CP023671.1"/>
</dbReference>
<dbReference type="Proteomes" id="UP001055437">
    <property type="component" value="Chromosome"/>
</dbReference>
<keyword evidence="1" id="KW-0812">Transmembrane</keyword>
<accession>A0A9N7PIU5</accession>
<evidence type="ECO:0000256" key="1">
    <source>
        <dbReference type="SAM" id="Phobius"/>
    </source>
</evidence>
<keyword evidence="5" id="KW-1185">Reference proteome</keyword>
<feature type="transmembrane region" description="Helical" evidence="1">
    <location>
        <begin position="46"/>
        <end position="67"/>
    </location>
</feature>
<protein>
    <submittedName>
        <fullName evidence="2">Uncharacterized protein</fullName>
    </submittedName>
</protein>
<evidence type="ECO:0000313" key="2">
    <source>
        <dbReference type="EMBL" id="AYE34050.1"/>
    </source>
</evidence>
<evidence type="ECO:0000313" key="3">
    <source>
        <dbReference type="EMBL" id="USS00631.1"/>
    </source>
</evidence>
<sequence>MSKKNKARKNNNGSSIANKNVYKSPVSELSARKTDYDIPTFGFKSALLLVAAAVLGSIIVPFILSLFGISKELGVVLGNATITSFAVPYSRFFIETKRGFCKKFWMTYGIFALSFGVISYFWMYLGTYM</sequence>
<dbReference type="EMBL" id="CP099799">
    <property type="protein sequence ID" value="USS00631.1"/>
    <property type="molecule type" value="Genomic_DNA"/>
</dbReference>
<name>A0A9N7PIU5_CLOSE</name>
<dbReference type="KEGG" id="csep:CP523_05990"/>